<sequence length="105" mass="11603">MTGKGSRIFCELASSWVAEHLSAAMHGTDQDSPELMEGLPTLQGRGVLVILPGNSTSSGSYRLWIRFYGKPAGKRNEWRILRGYSQCDACRQADNPCAQNVTHVY</sequence>
<evidence type="ECO:0000313" key="1">
    <source>
        <dbReference type="EMBL" id="KAJ6323262.1"/>
    </source>
</evidence>
<comment type="caution">
    <text evidence="1">The sequence shown here is derived from an EMBL/GenBank/DDBJ whole genome shotgun (WGS) entry which is preliminary data.</text>
</comment>
<protein>
    <submittedName>
        <fullName evidence="1">Uncharacterized protein</fullName>
    </submittedName>
</protein>
<keyword evidence="2" id="KW-1185">Reference proteome</keyword>
<organism evidence="1 2">
    <name type="scientific">Salix suchowensis</name>
    <dbReference type="NCBI Taxonomy" id="1278906"/>
    <lineage>
        <taxon>Eukaryota</taxon>
        <taxon>Viridiplantae</taxon>
        <taxon>Streptophyta</taxon>
        <taxon>Embryophyta</taxon>
        <taxon>Tracheophyta</taxon>
        <taxon>Spermatophyta</taxon>
        <taxon>Magnoliopsida</taxon>
        <taxon>eudicotyledons</taxon>
        <taxon>Gunneridae</taxon>
        <taxon>Pentapetalae</taxon>
        <taxon>rosids</taxon>
        <taxon>fabids</taxon>
        <taxon>Malpighiales</taxon>
        <taxon>Salicaceae</taxon>
        <taxon>Saliceae</taxon>
        <taxon>Salix</taxon>
    </lineage>
</organism>
<reference evidence="1" key="1">
    <citation type="submission" date="2022-10" db="EMBL/GenBank/DDBJ databases">
        <authorList>
            <person name="Hyden B.L."/>
            <person name="Feng K."/>
            <person name="Yates T."/>
            <person name="Jawdy S."/>
            <person name="Smart L.B."/>
            <person name="Muchero W."/>
        </authorList>
    </citation>
    <scope>NUCLEOTIDE SEQUENCE</scope>
    <source>
        <tissue evidence="1">Shoot tip</tissue>
    </source>
</reference>
<dbReference type="EMBL" id="JAPFFI010000023">
    <property type="protein sequence ID" value="KAJ6323262.1"/>
    <property type="molecule type" value="Genomic_DNA"/>
</dbReference>
<name>A0ABQ9A6G9_9ROSI</name>
<reference evidence="1" key="2">
    <citation type="journal article" date="2023" name="Int. J. Mol. Sci.">
        <title>De Novo Assembly and Annotation of 11 Diverse Shrub Willow (Salix) Genomes Reveals Novel Gene Organization in Sex-Linked Regions.</title>
        <authorList>
            <person name="Hyden B."/>
            <person name="Feng K."/>
            <person name="Yates T.B."/>
            <person name="Jawdy S."/>
            <person name="Cereghino C."/>
            <person name="Smart L.B."/>
            <person name="Muchero W."/>
        </authorList>
    </citation>
    <scope>NUCLEOTIDE SEQUENCE</scope>
    <source>
        <tissue evidence="1">Shoot tip</tissue>
    </source>
</reference>
<evidence type="ECO:0000313" key="2">
    <source>
        <dbReference type="Proteomes" id="UP001141253"/>
    </source>
</evidence>
<gene>
    <name evidence="1" type="ORF">OIU77_012983</name>
</gene>
<accession>A0ABQ9A6G9</accession>
<proteinExistence type="predicted"/>
<dbReference type="Proteomes" id="UP001141253">
    <property type="component" value="Chromosome 8"/>
</dbReference>